<dbReference type="Pfam" id="PF02915">
    <property type="entry name" value="Rubrerythrin"/>
    <property type="match status" value="1"/>
</dbReference>
<organism evidence="8 9">
    <name type="scientific">Sellimonas caecigallum</name>
    <dbReference type="NCBI Taxonomy" id="2592333"/>
    <lineage>
        <taxon>Bacteria</taxon>
        <taxon>Bacillati</taxon>
        <taxon>Bacillota</taxon>
        <taxon>Clostridia</taxon>
        <taxon>Lachnospirales</taxon>
        <taxon>Lachnospiraceae</taxon>
        <taxon>Sellimonas</taxon>
    </lineage>
</organism>
<dbReference type="InterPro" id="IPR052364">
    <property type="entry name" value="Rubrerythrin"/>
</dbReference>
<dbReference type="InterPro" id="IPR024934">
    <property type="entry name" value="Rubredoxin-like_dom"/>
</dbReference>
<evidence type="ECO:0000313" key="8">
    <source>
        <dbReference type="EMBL" id="MBY0759770.1"/>
    </source>
</evidence>
<dbReference type="PANTHER" id="PTHR43865">
    <property type="entry name" value="RUBRERYTHRIN-RELATED"/>
    <property type="match status" value="1"/>
</dbReference>
<dbReference type="PROSITE" id="PS50905">
    <property type="entry name" value="FERRITIN_LIKE"/>
    <property type="match status" value="1"/>
</dbReference>
<dbReference type="Proteomes" id="UP000779049">
    <property type="component" value="Unassembled WGS sequence"/>
</dbReference>
<dbReference type="InterPro" id="IPR012347">
    <property type="entry name" value="Ferritin-like"/>
</dbReference>
<keyword evidence="5" id="KW-0408">Iron</keyword>
<dbReference type="InterPro" id="IPR048574">
    <property type="entry name" value="RUBY_RBDX"/>
</dbReference>
<keyword evidence="3" id="KW-0479">Metal-binding</keyword>
<dbReference type="NCBIfam" id="NF045767">
    <property type="entry name" value="RuberyRbr"/>
    <property type="match status" value="1"/>
</dbReference>
<dbReference type="RefSeq" id="WP_087202058.1">
    <property type="nucleotide sequence ID" value="NZ_CP173660.1"/>
</dbReference>
<feature type="domain" description="Ferritin-like diiron" evidence="7">
    <location>
        <begin position="4"/>
        <end position="150"/>
    </location>
</feature>
<proteinExistence type="predicted"/>
<dbReference type="InterPro" id="IPR009040">
    <property type="entry name" value="Ferritin-like_diiron"/>
</dbReference>
<dbReference type="Gene3D" id="2.20.28.10">
    <property type="match status" value="1"/>
</dbReference>
<dbReference type="SUPFAM" id="SSF57802">
    <property type="entry name" value="Rubredoxin-like"/>
    <property type="match status" value="1"/>
</dbReference>
<dbReference type="Pfam" id="PF21349">
    <property type="entry name" value="RUBY_RBDX"/>
    <property type="match status" value="1"/>
</dbReference>
<evidence type="ECO:0000256" key="4">
    <source>
        <dbReference type="ARBA" id="ARBA00022982"/>
    </source>
</evidence>
<evidence type="ECO:0000313" key="9">
    <source>
        <dbReference type="Proteomes" id="UP000779049"/>
    </source>
</evidence>
<dbReference type="InterPro" id="IPR003251">
    <property type="entry name" value="Rr_diiron-bd_dom"/>
</dbReference>
<dbReference type="PROSITE" id="PS50903">
    <property type="entry name" value="RUBREDOXIN_LIKE"/>
    <property type="match status" value="1"/>
</dbReference>
<protein>
    <submittedName>
        <fullName evidence="8">Rubrerythrin family protein</fullName>
    </submittedName>
</protein>
<evidence type="ECO:0000256" key="5">
    <source>
        <dbReference type="ARBA" id="ARBA00023004"/>
    </source>
</evidence>
<dbReference type="PANTHER" id="PTHR43865:SF1">
    <property type="entry name" value="RUBRERYTHRIN-RELATED"/>
    <property type="match status" value="1"/>
</dbReference>
<comment type="caution">
    <text evidence="8">The sequence shown here is derived from an EMBL/GenBank/DDBJ whole genome shotgun (WGS) entry which is preliminary data.</text>
</comment>
<dbReference type="CDD" id="cd01041">
    <property type="entry name" value="Rubrerythrin"/>
    <property type="match status" value="1"/>
</dbReference>
<evidence type="ECO:0000259" key="6">
    <source>
        <dbReference type="PROSITE" id="PS50903"/>
    </source>
</evidence>
<evidence type="ECO:0000256" key="3">
    <source>
        <dbReference type="ARBA" id="ARBA00022723"/>
    </source>
</evidence>
<evidence type="ECO:0000256" key="2">
    <source>
        <dbReference type="ARBA" id="ARBA00022448"/>
    </source>
</evidence>
<gene>
    <name evidence="8" type="ORF">FLB61_11885</name>
</gene>
<dbReference type="Gene3D" id="1.20.1260.10">
    <property type="match status" value="1"/>
</dbReference>
<name>A0ABS7LAG7_9FIRM</name>
<evidence type="ECO:0000256" key="1">
    <source>
        <dbReference type="ARBA" id="ARBA00001965"/>
    </source>
</evidence>
<keyword evidence="2" id="KW-0813">Transport</keyword>
<accession>A0ABS7LAG7</accession>
<feature type="domain" description="Rubredoxin-like" evidence="6">
    <location>
        <begin position="157"/>
        <end position="191"/>
    </location>
</feature>
<comment type="cofactor">
    <cofactor evidence="1">
        <name>Fe(3+)</name>
        <dbReference type="ChEBI" id="CHEBI:29034"/>
    </cofactor>
</comment>
<evidence type="ECO:0000259" key="7">
    <source>
        <dbReference type="PROSITE" id="PS50905"/>
    </source>
</evidence>
<dbReference type="SUPFAM" id="SSF47240">
    <property type="entry name" value="Ferritin-like"/>
    <property type="match status" value="1"/>
</dbReference>
<sequence length="209" mass="24005">MAVNFSQSRTKENLMRAFAGESQARNRYTIAAEEAENKGFYALKEIFLFTAEQERAHAARFYEFLKQEAGNTIEIDGTYPVDQSESLVELLNMAAHNERQEHEDVYPAFAKTAEEEGFQDVAYTFREIAEVEKVHGVRFTKLADMLKNETYYEKPEGDEWMCLNCGYIFKGTKLPTMCPVCHKERGYFIPACMAPYLGFEGSGYERKGE</sequence>
<dbReference type="InterPro" id="IPR009078">
    <property type="entry name" value="Ferritin-like_SF"/>
</dbReference>
<dbReference type="EMBL" id="VIRV01000025">
    <property type="protein sequence ID" value="MBY0759770.1"/>
    <property type="molecule type" value="Genomic_DNA"/>
</dbReference>
<keyword evidence="4" id="KW-0249">Electron transport</keyword>
<keyword evidence="9" id="KW-1185">Reference proteome</keyword>
<reference evidence="8 9" key="1">
    <citation type="journal article" date="2020" name="New Microbes New Infect">
        <title>Sellimonas caecigallum sp. nov., description and genome sequence of a new member of the Sellimonas genus isolated from the cecum of feral chicken.</title>
        <authorList>
            <person name="Wongkuna S."/>
            <person name="Ghimire S."/>
            <person name="Antony L."/>
            <person name="Chankhamhaengdecha S."/>
            <person name="Janvilisri T."/>
            <person name="Scaria J."/>
        </authorList>
    </citation>
    <scope>NUCLEOTIDE SEQUENCE [LARGE SCALE GENOMIC DNA]</scope>
    <source>
        <strain evidence="8 9">SW451</strain>
    </source>
</reference>